<reference evidence="2" key="1">
    <citation type="submission" date="2022-11" db="EMBL/GenBank/DDBJ databases">
        <authorList>
            <person name="Petersen C."/>
        </authorList>
    </citation>
    <scope>NUCLEOTIDE SEQUENCE</scope>
    <source>
        <strain evidence="2">IBT 16849</strain>
    </source>
</reference>
<dbReference type="EMBL" id="JAPQKP010000008">
    <property type="protein sequence ID" value="KAJ5181128.1"/>
    <property type="molecule type" value="Genomic_DNA"/>
</dbReference>
<organism evidence="2 3">
    <name type="scientific">Penicillium cf. griseofulvum</name>
    <dbReference type="NCBI Taxonomy" id="2972120"/>
    <lineage>
        <taxon>Eukaryota</taxon>
        <taxon>Fungi</taxon>
        <taxon>Dikarya</taxon>
        <taxon>Ascomycota</taxon>
        <taxon>Pezizomycotina</taxon>
        <taxon>Eurotiomycetes</taxon>
        <taxon>Eurotiomycetidae</taxon>
        <taxon>Eurotiales</taxon>
        <taxon>Aspergillaceae</taxon>
        <taxon>Penicillium</taxon>
    </lineage>
</organism>
<dbReference type="AlphaFoldDB" id="A0A9W9IN02"/>
<evidence type="ECO:0000313" key="2">
    <source>
        <dbReference type="EMBL" id="KAJ5181128.1"/>
    </source>
</evidence>
<comment type="caution">
    <text evidence="2">The sequence shown here is derived from an EMBL/GenBank/DDBJ whole genome shotgun (WGS) entry which is preliminary data.</text>
</comment>
<gene>
    <name evidence="2" type="ORF">N7472_011088</name>
</gene>
<evidence type="ECO:0000256" key="1">
    <source>
        <dbReference type="SAM" id="MobiDB-lite"/>
    </source>
</evidence>
<dbReference type="OrthoDB" id="10586546at2759"/>
<feature type="region of interest" description="Disordered" evidence="1">
    <location>
        <begin position="1"/>
        <end position="22"/>
    </location>
</feature>
<keyword evidence="3" id="KW-1185">Reference proteome</keyword>
<protein>
    <submittedName>
        <fullName evidence="2">Uncharacterized protein</fullName>
    </submittedName>
</protein>
<dbReference type="Proteomes" id="UP001150879">
    <property type="component" value="Unassembled WGS sequence"/>
</dbReference>
<proteinExistence type="predicted"/>
<reference evidence="2" key="2">
    <citation type="journal article" date="2023" name="IMA Fungus">
        <title>Comparative genomic study of the Penicillium genus elucidates a diverse pangenome and 15 lateral gene transfer events.</title>
        <authorList>
            <person name="Petersen C."/>
            <person name="Sorensen T."/>
            <person name="Nielsen M.R."/>
            <person name="Sondergaard T.E."/>
            <person name="Sorensen J.L."/>
            <person name="Fitzpatrick D.A."/>
            <person name="Frisvad J.C."/>
            <person name="Nielsen K.L."/>
        </authorList>
    </citation>
    <scope>NUCLEOTIDE SEQUENCE</scope>
    <source>
        <strain evidence="2">IBT 16849</strain>
    </source>
</reference>
<accession>A0A9W9IN02</accession>
<sequence>MADILAQPQSATPVGAKRKRPVSPVTIPSRRLRMDELAFLREFAERVEEILRLPDPQDILHAVRALAEGKEARLRDGTTVEQLPGFNVEQLPGLSSYPPAWIPIRLTHKQ</sequence>
<evidence type="ECO:0000313" key="3">
    <source>
        <dbReference type="Proteomes" id="UP001150879"/>
    </source>
</evidence>
<name>A0A9W9IN02_9EURO</name>